<sequence length="643" mass="65784">MLRMSLQTFRDRWTLFVGALLSIALGVALVQAGAVVIDGAGSPPAGATPAESAELARSFDDVNAIMGMSLFLGLFLSVFIISSTFSFTVTERRRELALLRLSGASRANLMTLLVGEGLVLGVLGSGLGALLGTVVVRGQLWLLGNLDLPADRLDVSFSPWLLVVDLGVGVGVAVAGVALAARRASRVRPLEALRDVGQAARVMTLGRWLWGLGMAVPAVAAAIGSQTSSDMLTSVLLGFAVIFTGSIALQQLSPLIVPGVGAVVGLALRPSVVGDLARSGLRDGVRRTATTAGPLIVLVGLVVGLMGILTSQTAAATVEREQTTKGEIVVESTGASVSRIRSTPGVAVAAATSTLPARILLPRTGRAAQPMKWAEVVAVDPAGYRATTDLAPKTGRLSDFSDHAAVLGPGAAVSISPKQSAVVMQVGSVTRRLPVVAHLPETVGPGPDVIVPRAVVPSAVLAKAPTQTVVRVAAGTSVATVRDRLRASHVGMVRDLHSWSAEQSRQQGDENVSVMGALAGLGGVYALISVINAVAVGVSQRKRELAVARVTGFSRAQVVLAAVVESLVVTAIGLLLGGVVAATCLMGVRRGNESALGVPVLDVPWMLVIGLGVGSVLVVAATSAVAGWSSTRPRPVSLVAGRE</sequence>
<dbReference type="PANTHER" id="PTHR30572:SF4">
    <property type="entry name" value="ABC TRANSPORTER PERMEASE YTRF"/>
    <property type="match status" value="1"/>
</dbReference>
<feature type="transmembrane region" description="Helical" evidence="7">
    <location>
        <begin position="235"/>
        <end position="268"/>
    </location>
</feature>
<feature type="domain" description="ABC3 transporter permease C-terminal" evidence="8">
    <location>
        <begin position="520"/>
        <end position="630"/>
    </location>
</feature>
<feature type="transmembrane region" description="Helical" evidence="7">
    <location>
        <begin position="603"/>
        <end position="628"/>
    </location>
</feature>
<evidence type="ECO:0000256" key="1">
    <source>
        <dbReference type="ARBA" id="ARBA00004651"/>
    </source>
</evidence>
<name>A0A0K1JNG6_9MICO</name>
<gene>
    <name evidence="9" type="ORF">VV02_24380</name>
</gene>
<keyword evidence="2" id="KW-1003">Cell membrane</keyword>
<feature type="domain" description="ABC3 transporter permease C-terminal" evidence="8">
    <location>
        <begin position="69"/>
        <end position="187"/>
    </location>
</feature>
<feature type="transmembrane region" description="Helical" evidence="7">
    <location>
        <begin position="157"/>
        <end position="181"/>
    </location>
</feature>
<dbReference type="KEGG" id="lmoi:VV02_24380"/>
<keyword evidence="4 7" id="KW-1133">Transmembrane helix</keyword>
<organism evidence="9 10">
    <name type="scientific">Luteipulveratus mongoliensis</name>
    <dbReference type="NCBI Taxonomy" id="571913"/>
    <lineage>
        <taxon>Bacteria</taxon>
        <taxon>Bacillati</taxon>
        <taxon>Actinomycetota</taxon>
        <taxon>Actinomycetes</taxon>
        <taxon>Micrococcales</taxon>
        <taxon>Dermacoccaceae</taxon>
        <taxon>Luteipulveratus</taxon>
    </lineage>
</organism>
<evidence type="ECO:0000313" key="9">
    <source>
        <dbReference type="EMBL" id="AKU18254.1"/>
    </source>
</evidence>
<proteinExistence type="inferred from homology"/>
<dbReference type="GO" id="GO:0022857">
    <property type="term" value="F:transmembrane transporter activity"/>
    <property type="evidence" value="ECO:0007669"/>
    <property type="project" value="TreeGrafter"/>
</dbReference>
<dbReference type="EMBL" id="CP011112">
    <property type="protein sequence ID" value="AKU18254.1"/>
    <property type="molecule type" value="Genomic_DNA"/>
</dbReference>
<feature type="transmembrane region" description="Helical" evidence="7">
    <location>
        <begin position="558"/>
        <end position="583"/>
    </location>
</feature>
<dbReference type="Pfam" id="PF02687">
    <property type="entry name" value="FtsX"/>
    <property type="match status" value="2"/>
</dbReference>
<evidence type="ECO:0000256" key="2">
    <source>
        <dbReference type="ARBA" id="ARBA00022475"/>
    </source>
</evidence>
<feature type="transmembrane region" description="Helical" evidence="7">
    <location>
        <begin position="514"/>
        <end position="538"/>
    </location>
</feature>
<dbReference type="GO" id="GO:0005886">
    <property type="term" value="C:plasma membrane"/>
    <property type="evidence" value="ECO:0007669"/>
    <property type="project" value="UniProtKB-SubCell"/>
</dbReference>
<dbReference type="PANTHER" id="PTHR30572">
    <property type="entry name" value="MEMBRANE COMPONENT OF TRANSPORTER-RELATED"/>
    <property type="match status" value="1"/>
</dbReference>
<keyword evidence="5 7" id="KW-0472">Membrane</keyword>
<evidence type="ECO:0000256" key="5">
    <source>
        <dbReference type="ARBA" id="ARBA00023136"/>
    </source>
</evidence>
<keyword evidence="3 7" id="KW-0812">Transmembrane</keyword>
<comment type="subcellular location">
    <subcellularLocation>
        <location evidence="1">Cell membrane</location>
        <topology evidence="1">Multi-pass membrane protein</topology>
    </subcellularLocation>
</comment>
<keyword evidence="10" id="KW-1185">Reference proteome</keyword>
<reference evidence="9 10" key="1">
    <citation type="submission" date="2015-03" db="EMBL/GenBank/DDBJ databases">
        <title>Luteipulveratus halotolerans sp. nov., a novel actinobacterium (Dermacoccaceae) from Sarawak, Malaysia.</title>
        <authorList>
            <person name="Juboi H."/>
            <person name="Basik A."/>
            <person name="Shamsul S.S."/>
            <person name="Arnold P."/>
            <person name="Schmitt E.K."/>
            <person name="Sanglier J.-J."/>
            <person name="Yeo T."/>
        </authorList>
    </citation>
    <scope>NUCLEOTIDE SEQUENCE [LARGE SCALE GENOMIC DNA]</scope>
    <source>
        <strain evidence="9 10">MN07-A0370</strain>
    </source>
</reference>
<evidence type="ECO:0000256" key="6">
    <source>
        <dbReference type="ARBA" id="ARBA00038076"/>
    </source>
</evidence>
<dbReference type="Proteomes" id="UP000066480">
    <property type="component" value="Chromosome"/>
</dbReference>
<feature type="transmembrane region" description="Helical" evidence="7">
    <location>
        <begin position="64"/>
        <end position="89"/>
    </location>
</feature>
<accession>A0A0K1JNG6</accession>
<dbReference type="InterPro" id="IPR003838">
    <property type="entry name" value="ABC3_permease_C"/>
</dbReference>
<evidence type="ECO:0000256" key="4">
    <source>
        <dbReference type="ARBA" id="ARBA00022989"/>
    </source>
</evidence>
<evidence type="ECO:0000256" key="7">
    <source>
        <dbReference type="SAM" id="Phobius"/>
    </source>
</evidence>
<protein>
    <recommendedName>
        <fullName evidence="8">ABC3 transporter permease C-terminal domain-containing protein</fullName>
    </recommendedName>
</protein>
<feature type="transmembrane region" description="Helical" evidence="7">
    <location>
        <begin position="289"/>
        <end position="309"/>
    </location>
</feature>
<dbReference type="AlphaFoldDB" id="A0A0K1JNG6"/>
<dbReference type="STRING" id="571913.VV02_24380"/>
<dbReference type="InterPro" id="IPR050250">
    <property type="entry name" value="Macrolide_Exporter_MacB"/>
</dbReference>
<evidence type="ECO:0000259" key="8">
    <source>
        <dbReference type="Pfam" id="PF02687"/>
    </source>
</evidence>
<feature type="transmembrane region" description="Helical" evidence="7">
    <location>
        <begin position="202"/>
        <end position="223"/>
    </location>
</feature>
<comment type="similarity">
    <text evidence="6">Belongs to the ABC-4 integral membrane protein family.</text>
</comment>
<evidence type="ECO:0000313" key="10">
    <source>
        <dbReference type="Proteomes" id="UP000066480"/>
    </source>
</evidence>
<evidence type="ECO:0000256" key="3">
    <source>
        <dbReference type="ARBA" id="ARBA00022692"/>
    </source>
</evidence>
<feature type="transmembrane region" description="Helical" evidence="7">
    <location>
        <begin position="109"/>
        <end position="137"/>
    </location>
</feature>